<comment type="similarity">
    <text evidence="1">Belongs to the peptidase M17 family.</text>
</comment>
<dbReference type="CDD" id="cd00433">
    <property type="entry name" value="Peptidase_M17"/>
    <property type="match status" value="1"/>
</dbReference>
<keyword evidence="2" id="KW-0031">Aminopeptidase</keyword>
<dbReference type="SUPFAM" id="SSF52949">
    <property type="entry name" value="Macro domain-like"/>
    <property type="match status" value="1"/>
</dbReference>
<dbReference type="GO" id="GO:0005737">
    <property type="term" value="C:cytoplasm"/>
    <property type="evidence" value="ECO:0007669"/>
    <property type="project" value="InterPro"/>
</dbReference>
<evidence type="ECO:0000256" key="1">
    <source>
        <dbReference type="ARBA" id="ARBA00009528"/>
    </source>
</evidence>
<dbReference type="InterPro" id="IPR043472">
    <property type="entry name" value="Macro_dom-like"/>
</dbReference>
<accession>A0A6J6C4D7</accession>
<dbReference type="PANTHER" id="PTHR11963">
    <property type="entry name" value="LEUCINE AMINOPEPTIDASE-RELATED"/>
    <property type="match status" value="1"/>
</dbReference>
<dbReference type="InterPro" id="IPR011356">
    <property type="entry name" value="Leucine_aapep/pepB"/>
</dbReference>
<dbReference type="GO" id="GO:0006508">
    <property type="term" value="P:proteolysis"/>
    <property type="evidence" value="ECO:0007669"/>
    <property type="project" value="UniProtKB-KW"/>
</dbReference>
<dbReference type="GO" id="GO:0030145">
    <property type="term" value="F:manganese ion binding"/>
    <property type="evidence" value="ECO:0007669"/>
    <property type="project" value="InterPro"/>
</dbReference>
<dbReference type="Pfam" id="PF02789">
    <property type="entry name" value="Peptidase_M17_N"/>
    <property type="match status" value="1"/>
</dbReference>
<sequence>MTKLNIEVVNKSVPLTNGVAYVFGISSYKDKLQISDSLVETSGLARVDLKALGAKSSFEHMTRLQGPEGSIYLAIGLGDEELNDEQFRQLAGAAVRSLGDFERIVIGLPTNTAQASLAVIEGALLAHYEFTEYKSVKKTRKLNSLTVLAREVPLASQIEEAKTVVSAIDLVRDMVNTAPNDLYPQTFAAIMQKAARGKGVTVEVWDEKRLAAEKCAGILSVGKGSVRPPRLVKIEYKPRGAKKHLALVGKGITFDTGGLTLKPGLGMLGMKYDMTGAATVGHAALAIAALKLNVRVTAYMCVAENMPSGTATRPSDIIKYRNGKTVEITNTDAEGRLVMADGLILASEQKPDLIIDVATLTGGARVALGVRTTGLMGVGAGVKTLVDAANNSGEALWAMPLPKELRALLNSETADMVNSKLGDPTGSMLVGGHFLKEFVGYHDREKKNQIDWAHLDIAGPASNDGAPFGYTGKGASGVMLRTLVQVAKSL</sequence>
<evidence type="ECO:0000313" key="6">
    <source>
        <dbReference type="EMBL" id="CAB4545449.1"/>
    </source>
</evidence>
<reference evidence="6" key="1">
    <citation type="submission" date="2020-05" db="EMBL/GenBank/DDBJ databases">
        <authorList>
            <person name="Chiriac C."/>
            <person name="Salcher M."/>
            <person name="Ghai R."/>
            <person name="Kavagutti S V."/>
        </authorList>
    </citation>
    <scope>NUCLEOTIDE SEQUENCE</scope>
</reference>
<keyword evidence="4" id="KW-0378">Hydrolase</keyword>
<evidence type="ECO:0000259" key="5">
    <source>
        <dbReference type="PROSITE" id="PS00631"/>
    </source>
</evidence>
<organism evidence="6">
    <name type="scientific">freshwater metagenome</name>
    <dbReference type="NCBI Taxonomy" id="449393"/>
    <lineage>
        <taxon>unclassified sequences</taxon>
        <taxon>metagenomes</taxon>
        <taxon>ecological metagenomes</taxon>
    </lineage>
</organism>
<dbReference type="PROSITE" id="PS00631">
    <property type="entry name" value="CYTOSOL_AP"/>
    <property type="match status" value="1"/>
</dbReference>
<evidence type="ECO:0000256" key="4">
    <source>
        <dbReference type="ARBA" id="ARBA00022801"/>
    </source>
</evidence>
<protein>
    <submittedName>
        <fullName evidence="6">Unannotated protein</fullName>
    </submittedName>
</protein>
<dbReference type="PRINTS" id="PR00481">
    <property type="entry name" value="LAMNOPPTDASE"/>
</dbReference>
<evidence type="ECO:0000256" key="3">
    <source>
        <dbReference type="ARBA" id="ARBA00022670"/>
    </source>
</evidence>
<dbReference type="Pfam" id="PF00883">
    <property type="entry name" value="Peptidase_M17"/>
    <property type="match status" value="1"/>
</dbReference>
<dbReference type="PANTHER" id="PTHR11963:SF23">
    <property type="entry name" value="CYTOSOL AMINOPEPTIDASE"/>
    <property type="match status" value="1"/>
</dbReference>
<dbReference type="SUPFAM" id="SSF53187">
    <property type="entry name" value="Zn-dependent exopeptidases"/>
    <property type="match status" value="1"/>
</dbReference>
<dbReference type="InterPro" id="IPR000819">
    <property type="entry name" value="Peptidase_M17_C"/>
</dbReference>
<proteinExistence type="inferred from homology"/>
<dbReference type="Gene3D" id="3.40.630.10">
    <property type="entry name" value="Zn peptidases"/>
    <property type="match status" value="1"/>
</dbReference>
<feature type="domain" description="Cytosol aminopeptidase" evidence="5">
    <location>
        <begin position="330"/>
        <end position="337"/>
    </location>
</feature>
<dbReference type="EMBL" id="CAEZSH010000138">
    <property type="protein sequence ID" value="CAB4545449.1"/>
    <property type="molecule type" value="Genomic_DNA"/>
</dbReference>
<keyword evidence="3" id="KW-0645">Protease</keyword>
<gene>
    <name evidence="6" type="ORF">UFOPK1410_00934</name>
</gene>
<dbReference type="AlphaFoldDB" id="A0A6J6C4D7"/>
<dbReference type="InterPro" id="IPR008283">
    <property type="entry name" value="Peptidase_M17_N"/>
</dbReference>
<dbReference type="Gene3D" id="3.40.220.10">
    <property type="entry name" value="Leucine Aminopeptidase, subunit E, domain 1"/>
    <property type="match status" value="1"/>
</dbReference>
<evidence type="ECO:0000256" key="2">
    <source>
        <dbReference type="ARBA" id="ARBA00022438"/>
    </source>
</evidence>
<dbReference type="GO" id="GO:0070006">
    <property type="term" value="F:metalloaminopeptidase activity"/>
    <property type="evidence" value="ECO:0007669"/>
    <property type="project" value="InterPro"/>
</dbReference>
<name>A0A6J6C4D7_9ZZZZ</name>
<dbReference type="NCBIfam" id="NF002073">
    <property type="entry name" value="PRK00913.1-2"/>
    <property type="match status" value="1"/>
</dbReference>